<dbReference type="Pfam" id="PF00149">
    <property type="entry name" value="Metallophos"/>
    <property type="match status" value="1"/>
</dbReference>
<dbReference type="AlphaFoldDB" id="Q54Q65"/>
<dbReference type="dictyBase" id="DDB_G0284077"/>
<dbReference type="GO" id="GO:0016788">
    <property type="term" value="F:hydrolase activity, acting on ester bonds"/>
    <property type="evidence" value="ECO:0000318"/>
    <property type="project" value="GO_Central"/>
</dbReference>
<dbReference type="SUPFAM" id="SSF56300">
    <property type="entry name" value="Metallo-dependent phosphatases"/>
    <property type="match status" value="1"/>
</dbReference>
<dbReference type="InParanoid" id="Q54Q65"/>
<dbReference type="PANTHER" id="PTHR32440:SF8">
    <property type="entry name" value="CALCINEURIN-LIKE PHOSPHOESTERASE DOMAIN-CONTAINING PROTEIN"/>
    <property type="match status" value="1"/>
</dbReference>
<feature type="region of interest" description="Disordered" evidence="1">
    <location>
        <begin position="400"/>
        <end position="423"/>
    </location>
</feature>
<evidence type="ECO:0000313" key="6">
    <source>
        <dbReference type="Proteomes" id="UP000002195"/>
    </source>
</evidence>
<dbReference type="FunFam" id="3.60.21.10:FF:000169">
    <property type="entry name" value="Uncharacterized protein"/>
    <property type="match status" value="1"/>
</dbReference>
<dbReference type="InterPro" id="IPR004843">
    <property type="entry name" value="Calcineurin-like_PHP"/>
</dbReference>
<dbReference type="eggNOG" id="KOG1432">
    <property type="taxonomic scope" value="Eukaryota"/>
</dbReference>
<keyword evidence="6" id="KW-1185">Reference proteome</keyword>
<feature type="transmembrane region" description="Helical" evidence="2">
    <location>
        <begin position="364"/>
        <end position="389"/>
    </location>
</feature>
<keyword evidence="3" id="KW-0732">Signal</keyword>
<dbReference type="PhylomeDB" id="Q54Q65"/>
<feature type="signal peptide" evidence="3">
    <location>
        <begin position="1"/>
        <end position="23"/>
    </location>
</feature>
<feature type="chain" id="PRO_5004250212" description="Calcineurin-like phosphoesterase domain-containing protein" evidence="3">
    <location>
        <begin position="24"/>
        <end position="423"/>
    </location>
</feature>
<dbReference type="HOGENOM" id="CLU_019692_0_1_1"/>
<feature type="compositionally biased region" description="Low complexity" evidence="1">
    <location>
        <begin position="403"/>
        <end position="423"/>
    </location>
</feature>
<dbReference type="Gene3D" id="3.60.21.10">
    <property type="match status" value="1"/>
</dbReference>
<dbReference type="GeneID" id="8624402"/>
<dbReference type="InterPro" id="IPR029052">
    <property type="entry name" value="Metallo-depent_PP-like"/>
</dbReference>
<dbReference type="Proteomes" id="UP000002195">
    <property type="component" value="Unassembled WGS sequence"/>
</dbReference>
<accession>Q54Q65</accession>
<keyword evidence="2" id="KW-0472">Membrane</keyword>
<feature type="domain" description="Calcineurin-like phosphoesterase" evidence="4">
    <location>
        <begin position="39"/>
        <end position="283"/>
    </location>
</feature>
<comment type="caution">
    <text evidence="5">The sequence shown here is derived from an EMBL/GenBank/DDBJ whole genome shotgun (WGS) entry which is preliminary data.</text>
</comment>
<proteinExistence type="predicted"/>
<dbReference type="STRING" id="44689.Q54Q65"/>
<dbReference type="FunCoup" id="Q54Q65">
    <property type="interactions" value="1"/>
</dbReference>
<keyword evidence="2" id="KW-0812">Transmembrane</keyword>
<dbReference type="RefSeq" id="XP_638732.2">
    <property type="nucleotide sequence ID" value="XM_633640.2"/>
</dbReference>
<name>Q54Q65_DICDI</name>
<dbReference type="VEuPathDB" id="AmoebaDB:DDB_G0284077"/>
<keyword evidence="2" id="KW-1133">Transmembrane helix</keyword>
<dbReference type="PANTHER" id="PTHR32440">
    <property type="entry name" value="PHOSPHATASE DCR2-RELATED-RELATED"/>
    <property type="match status" value="1"/>
</dbReference>
<dbReference type="CDD" id="cd07383">
    <property type="entry name" value="MPP_Dcr2"/>
    <property type="match status" value="1"/>
</dbReference>
<evidence type="ECO:0000313" key="5">
    <source>
        <dbReference type="EMBL" id="EAL65379.2"/>
    </source>
</evidence>
<dbReference type="OMA" id="KGIWFCY"/>
<gene>
    <name evidence="5" type="ORF">DDB_G0284077</name>
</gene>
<sequence length="423" mass="48973">MNLLYFRIFILFFILILVLNTNGQINNKPILRFKKDKTFKIVQFTDMHYGSGSQKDIDTVEMQENVLEIEKPDFVMFSGDMISGYLPIFSLDIRFYDYYWEKFTAPLIKRNIPWAITMGNHDAQGPLISSDLVVKDQQFQLSLSQLGPNGIHGASNYYLNVFSSDYNETTSENPLSDRDKYISSLIYIFDSDTKQCNKLDWGCVHEDQVDWFKNVSKSNNRKNSVSFIHIPPIEVIDLWNRHDKVYGSFDEKSCCFNNKKSRFVKALLENKDVKGLYFGHDHKNDFHGDYHGMDMGYGRKSGAGSYSSEKPLGARVIELTENPFTLNTWIRETNGNKIIQTKPHKKRHYSYGCSLKNKYSTNQIILIISFSVTSCIVFFSLIILSFIIFKKFKKGNDKKLNKSNDNAFNNNNDINNNNKVNSQ</sequence>
<organism evidence="5 6">
    <name type="scientific">Dictyostelium discoideum</name>
    <name type="common">Social amoeba</name>
    <dbReference type="NCBI Taxonomy" id="44689"/>
    <lineage>
        <taxon>Eukaryota</taxon>
        <taxon>Amoebozoa</taxon>
        <taxon>Evosea</taxon>
        <taxon>Eumycetozoa</taxon>
        <taxon>Dictyostelia</taxon>
        <taxon>Dictyosteliales</taxon>
        <taxon>Dictyosteliaceae</taxon>
        <taxon>Dictyostelium</taxon>
    </lineage>
</organism>
<evidence type="ECO:0000259" key="4">
    <source>
        <dbReference type="Pfam" id="PF00149"/>
    </source>
</evidence>
<dbReference type="PaxDb" id="44689-DDB0302643"/>
<evidence type="ECO:0000256" key="2">
    <source>
        <dbReference type="SAM" id="Phobius"/>
    </source>
</evidence>
<reference evidence="5 6" key="1">
    <citation type="journal article" date="2005" name="Nature">
        <title>The genome of the social amoeba Dictyostelium discoideum.</title>
        <authorList>
            <consortium name="The Dictyostelium discoideum Sequencing Consortium"/>
            <person name="Eichinger L."/>
            <person name="Pachebat J.A."/>
            <person name="Glockner G."/>
            <person name="Rajandream M.A."/>
            <person name="Sucgang R."/>
            <person name="Berriman M."/>
            <person name="Song J."/>
            <person name="Olsen R."/>
            <person name="Szafranski K."/>
            <person name="Xu Q."/>
            <person name="Tunggal B."/>
            <person name="Kummerfeld S."/>
            <person name="Madera M."/>
            <person name="Konfortov B.A."/>
            <person name="Rivero F."/>
            <person name="Bankier A.T."/>
            <person name="Lehmann R."/>
            <person name="Hamlin N."/>
            <person name="Davies R."/>
            <person name="Gaudet P."/>
            <person name="Fey P."/>
            <person name="Pilcher K."/>
            <person name="Chen G."/>
            <person name="Saunders D."/>
            <person name="Sodergren E."/>
            <person name="Davis P."/>
            <person name="Kerhornou A."/>
            <person name="Nie X."/>
            <person name="Hall N."/>
            <person name="Anjard C."/>
            <person name="Hemphill L."/>
            <person name="Bason N."/>
            <person name="Farbrother P."/>
            <person name="Desany B."/>
            <person name="Just E."/>
            <person name="Morio T."/>
            <person name="Rost R."/>
            <person name="Churcher C."/>
            <person name="Cooper J."/>
            <person name="Haydock S."/>
            <person name="van Driessche N."/>
            <person name="Cronin A."/>
            <person name="Goodhead I."/>
            <person name="Muzny D."/>
            <person name="Mourier T."/>
            <person name="Pain A."/>
            <person name="Lu M."/>
            <person name="Harper D."/>
            <person name="Lindsay R."/>
            <person name="Hauser H."/>
            <person name="James K."/>
            <person name="Quiles M."/>
            <person name="Madan Babu M."/>
            <person name="Saito T."/>
            <person name="Buchrieser C."/>
            <person name="Wardroper A."/>
            <person name="Felder M."/>
            <person name="Thangavelu M."/>
            <person name="Johnson D."/>
            <person name="Knights A."/>
            <person name="Loulseged H."/>
            <person name="Mungall K."/>
            <person name="Oliver K."/>
            <person name="Price C."/>
            <person name="Quail M.A."/>
            <person name="Urushihara H."/>
            <person name="Hernandez J."/>
            <person name="Rabbinowitsch E."/>
            <person name="Steffen D."/>
            <person name="Sanders M."/>
            <person name="Ma J."/>
            <person name="Kohara Y."/>
            <person name="Sharp S."/>
            <person name="Simmonds M."/>
            <person name="Spiegler S."/>
            <person name="Tivey A."/>
            <person name="Sugano S."/>
            <person name="White B."/>
            <person name="Walker D."/>
            <person name="Woodward J."/>
            <person name="Winckler T."/>
            <person name="Tanaka Y."/>
            <person name="Shaulsky G."/>
            <person name="Schleicher M."/>
            <person name="Weinstock G."/>
            <person name="Rosenthal A."/>
            <person name="Cox E.C."/>
            <person name="Chisholm R.L."/>
            <person name="Gibbs R."/>
            <person name="Loomis W.F."/>
            <person name="Platzer M."/>
            <person name="Kay R.R."/>
            <person name="Williams J."/>
            <person name="Dear P.H."/>
            <person name="Noegel A.A."/>
            <person name="Barrell B."/>
            <person name="Kuspa A."/>
        </authorList>
    </citation>
    <scope>NUCLEOTIDE SEQUENCE [LARGE SCALE GENOMIC DNA]</scope>
    <source>
        <strain evidence="5 6">AX4</strain>
    </source>
</reference>
<dbReference type="KEGG" id="ddi:DDB_G0284077"/>
<evidence type="ECO:0000256" key="1">
    <source>
        <dbReference type="SAM" id="MobiDB-lite"/>
    </source>
</evidence>
<evidence type="ECO:0000256" key="3">
    <source>
        <dbReference type="SAM" id="SignalP"/>
    </source>
</evidence>
<dbReference type="EMBL" id="AAFI02000063">
    <property type="protein sequence ID" value="EAL65379.2"/>
    <property type="molecule type" value="Genomic_DNA"/>
</dbReference>
<protein>
    <recommendedName>
        <fullName evidence="4">Calcineurin-like phosphoesterase domain-containing protein</fullName>
    </recommendedName>
</protein>